<feature type="domain" description="WW" evidence="3">
    <location>
        <begin position="119"/>
        <end position="146"/>
    </location>
</feature>
<feature type="domain" description="FF" evidence="4">
    <location>
        <begin position="431"/>
        <end position="491"/>
    </location>
</feature>
<protein>
    <recommendedName>
        <fullName evidence="7">Transcription elongation regulator 1</fullName>
    </recommendedName>
</protein>
<feature type="domain" description="FF" evidence="4">
    <location>
        <begin position="547"/>
        <end position="602"/>
    </location>
</feature>
<dbReference type="InterPro" id="IPR036020">
    <property type="entry name" value="WW_dom_sf"/>
</dbReference>
<dbReference type="Gene3D" id="2.20.70.10">
    <property type="match status" value="2"/>
</dbReference>
<dbReference type="PROSITE" id="PS01159">
    <property type="entry name" value="WW_DOMAIN_1"/>
    <property type="match status" value="1"/>
</dbReference>
<dbReference type="Pfam" id="PF01846">
    <property type="entry name" value="FF"/>
    <property type="match status" value="4"/>
</dbReference>
<feature type="compositionally biased region" description="Basic and acidic residues" evidence="2">
    <location>
        <begin position="504"/>
        <end position="546"/>
    </location>
</feature>
<evidence type="ECO:0000313" key="6">
    <source>
        <dbReference type="Proteomes" id="UP001182556"/>
    </source>
</evidence>
<keyword evidence="1" id="KW-0677">Repeat</keyword>
<comment type="caution">
    <text evidence="5">The sequence shown here is derived from an EMBL/GenBank/DDBJ whole genome shotgun (WGS) entry which is preliminary data.</text>
</comment>
<evidence type="ECO:0000256" key="2">
    <source>
        <dbReference type="SAM" id="MobiDB-lite"/>
    </source>
</evidence>
<organism evidence="5 6">
    <name type="scientific">Papiliotrema laurentii</name>
    <name type="common">Cryptococcus laurentii</name>
    <dbReference type="NCBI Taxonomy" id="5418"/>
    <lineage>
        <taxon>Eukaryota</taxon>
        <taxon>Fungi</taxon>
        <taxon>Dikarya</taxon>
        <taxon>Basidiomycota</taxon>
        <taxon>Agaricomycotina</taxon>
        <taxon>Tremellomycetes</taxon>
        <taxon>Tremellales</taxon>
        <taxon>Rhynchogastremaceae</taxon>
        <taxon>Papiliotrema</taxon>
    </lineage>
</organism>
<dbReference type="InterPro" id="IPR002713">
    <property type="entry name" value="FF_domain"/>
</dbReference>
<evidence type="ECO:0008006" key="7">
    <source>
        <dbReference type="Google" id="ProtNLM"/>
    </source>
</evidence>
<dbReference type="Gene3D" id="1.10.10.440">
    <property type="entry name" value="FF domain"/>
    <property type="match status" value="5"/>
</dbReference>
<dbReference type="EMBL" id="JAODAN010000005">
    <property type="protein sequence ID" value="KAK1924144.1"/>
    <property type="molecule type" value="Genomic_DNA"/>
</dbReference>
<dbReference type="InterPro" id="IPR001202">
    <property type="entry name" value="WW_dom"/>
</dbReference>
<dbReference type="AlphaFoldDB" id="A0AAD9D0J7"/>
<dbReference type="InterPro" id="IPR045148">
    <property type="entry name" value="TCRG1-like"/>
</dbReference>
<dbReference type="InterPro" id="IPR036517">
    <property type="entry name" value="FF_domain_sf"/>
</dbReference>
<evidence type="ECO:0000259" key="4">
    <source>
        <dbReference type="PROSITE" id="PS51676"/>
    </source>
</evidence>
<feature type="region of interest" description="Disordered" evidence="2">
    <location>
        <begin position="350"/>
        <end position="376"/>
    </location>
</feature>
<feature type="region of interest" description="Disordered" evidence="2">
    <location>
        <begin position="151"/>
        <end position="271"/>
    </location>
</feature>
<feature type="domain" description="WW" evidence="3">
    <location>
        <begin position="53"/>
        <end position="87"/>
    </location>
</feature>
<feature type="compositionally biased region" description="Basic and acidic residues" evidence="2">
    <location>
        <begin position="251"/>
        <end position="271"/>
    </location>
</feature>
<dbReference type="PROSITE" id="PS51676">
    <property type="entry name" value="FF"/>
    <property type="match status" value="3"/>
</dbReference>
<feature type="region of interest" description="Disordered" evidence="2">
    <location>
        <begin position="1"/>
        <end position="63"/>
    </location>
</feature>
<dbReference type="GO" id="GO:0003712">
    <property type="term" value="F:transcription coregulator activity"/>
    <property type="evidence" value="ECO:0007669"/>
    <property type="project" value="TreeGrafter"/>
</dbReference>
<dbReference type="CDD" id="cd00201">
    <property type="entry name" value="WW"/>
    <property type="match status" value="1"/>
</dbReference>
<dbReference type="FunFam" id="1.10.10.440:FF:000044">
    <property type="entry name" value="Transcription elongation regulator 1"/>
    <property type="match status" value="1"/>
</dbReference>
<dbReference type="SMART" id="SM00456">
    <property type="entry name" value="WW"/>
    <property type="match status" value="2"/>
</dbReference>
<dbReference type="Proteomes" id="UP001182556">
    <property type="component" value="Unassembled WGS sequence"/>
</dbReference>
<keyword evidence="6" id="KW-1185">Reference proteome</keyword>
<feature type="compositionally biased region" description="Polar residues" evidence="2">
    <location>
        <begin position="75"/>
        <end position="87"/>
    </location>
</feature>
<feature type="compositionally biased region" description="Pro residues" evidence="2">
    <location>
        <begin position="39"/>
        <end position="57"/>
    </location>
</feature>
<feature type="compositionally biased region" description="Low complexity" evidence="2">
    <location>
        <begin position="353"/>
        <end position="365"/>
    </location>
</feature>
<feature type="region of interest" description="Disordered" evidence="2">
    <location>
        <begin position="75"/>
        <end position="119"/>
    </location>
</feature>
<feature type="compositionally biased region" description="Basic and acidic residues" evidence="2">
    <location>
        <begin position="366"/>
        <end position="376"/>
    </location>
</feature>
<reference evidence="5" key="1">
    <citation type="submission" date="2023-02" db="EMBL/GenBank/DDBJ databases">
        <title>Identification and recombinant expression of a fungal hydrolase from Papiliotrema laurentii that hydrolyzes apple cutin and clears colloidal polyester polyurethane.</title>
        <authorList>
            <consortium name="DOE Joint Genome Institute"/>
            <person name="Roman V.A."/>
            <person name="Bojanowski C."/>
            <person name="Crable B.R."/>
            <person name="Wagner D.N."/>
            <person name="Hung C.S."/>
            <person name="Nadeau L.J."/>
            <person name="Schratz L."/>
            <person name="Haridas S."/>
            <person name="Pangilinan J."/>
            <person name="Lipzen A."/>
            <person name="Na H."/>
            <person name="Yan M."/>
            <person name="Ng V."/>
            <person name="Grigoriev I.V."/>
            <person name="Spatafora J.W."/>
            <person name="Barlow D."/>
            <person name="Biffinger J."/>
            <person name="Kelley-Loughnane N."/>
            <person name="Varaljay V.A."/>
            <person name="Crookes-Goodson W.J."/>
        </authorList>
    </citation>
    <scope>NUCLEOTIDE SEQUENCE</scope>
    <source>
        <strain evidence="5">5307AH</strain>
    </source>
</reference>
<dbReference type="FunFam" id="1.10.10.440:FF:000048">
    <property type="entry name" value="Conserved expressed protein"/>
    <property type="match status" value="1"/>
</dbReference>
<dbReference type="GO" id="GO:0070063">
    <property type="term" value="F:RNA polymerase binding"/>
    <property type="evidence" value="ECO:0007669"/>
    <property type="project" value="InterPro"/>
</dbReference>
<proteinExistence type="predicted"/>
<evidence type="ECO:0000313" key="5">
    <source>
        <dbReference type="EMBL" id="KAK1924144.1"/>
    </source>
</evidence>
<dbReference type="PANTHER" id="PTHR15377">
    <property type="entry name" value="TRANSCRIPTION ELONGATION REGULATOR 1"/>
    <property type="match status" value="1"/>
</dbReference>
<name>A0AAD9D0J7_PAPLA</name>
<gene>
    <name evidence="5" type="ORF">DB88DRAFT_489225</name>
</gene>
<evidence type="ECO:0000259" key="3">
    <source>
        <dbReference type="PROSITE" id="PS50020"/>
    </source>
</evidence>
<feature type="domain" description="FF" evidence="4">
    <location>
        <begin position="288"/>
        <end position="342"/>
    </location>
</feature>
<dbReference type="GO" id="GO:0005634">
    <property type="term" value="C:nucleus"/>
    <property type="evidence" value="ECO:0007669"/>
    <property type="project" value="TreeGrafter"/>
</dbReference>
<accession>A0AAD9D0J7</accession>
<dbReference type="PROSITE" id="PS50020">
    <property type="entry name" value="WW_DOMAIN_2"/>
    <property type="match status" value="2"/>
</dbReference>
<dbReference type="SUPFAM" id="SSF51045">
    <property type="entry name" value="WW domain"/>
    <property type="match status" value="2"/>
</dbReference>
<dbReference type="SUPFAM" id="SSF81698">
    <property type="entry name" value="FF domain"/>
    <property type="match status" value="4"/>
</dbReference>
<evidence type="ECO:0000256" key="1">
    <source>
        <dbReference type="ARBA" id="ARBA00022737"/>
    </source>
</evidence>
<dbReference type="Pfam" id="PF00397">
    <property type="entry name" value="WW"/>
    <property type="match status" value="1"/>
</dbReference>
<feature type="region of interest" description="Disordered" evidence="2">
    <location>
        <begin position="501"/>
        <end position="546"/>
    </location>
</feature>
<feature type="compositionally biased region" description="Basic and acidic residues" evidence="2">
    <location>
        <begin position="153"/>
        <end position="216"/>
    </location>
</feature>
<sequence>MSFHQGPPGPPPGNPPFAMRPPGPPPGAPSGQPFLAPGFYPPGPPMAMPNFPPPLPPGWSEHLAPDRVTKYYYNSQTKQSTYTRPTFTPSATAPAAPPSEPKKKKEKPKQKVLIPGTTWQRVTTSEGNVFYFEKASKRSEWTVPEEIAEAVEAFDKSERERVEQEEREKKQKEEEARLEKLKERERIRLEIEEERARKRKATEENGGEVKKAKLESEDGAVPAESEEQYAPADEDDEDAWQRAVAAEFAEQDAKAQEEEEENREKVKETEEDAAKKIFAVPVKVNVSQEEGRALFKALLIEKDISPFAPWDQSLPLFINDPRYVLLSSEKDRREVYEEYCRDVGRARRLGKASTTTTNNHGSSGESSKKKADPERDYKALMREEVTSTRSRFEDFKRKFKKDRRFYSFGRDDREREKAFKVHLRELGERKRADAQRAEKDFEELLKETEGITATSTWAEVKKTPGMSSDPRYDAVGSSSLRQELFDNYVKKLDTIKVNETPEEAAERRLRERKEKAQQSLREREAKVREEKDRVEREVGRSKAGAGREEAERLYGTLLVDQVRDHDTLWTDAVRFLQNDPRFNHPSLSPFDKQRLFNDHIARLSSKRSGALHSLFEANTPDLETKFDHVYPKIIEDPIVKRLDLSPSALEDRWNAWKRTKESEARAAFDELLGENSFVDFWGKMRKKVLDEKALAVKEEDEMEEGEGMGEGGSADLTAMGRQIDLEEIKSVLRRDKRYRQFDHIPDQREQWLRDYLANLDAASGSKTIHNVGHGR</sequence>
<dbReference type="SMART" id="SM00441">
    <property type="entry name" value="FF"/>
    <property type="match status" value="4"/>
</dbReference>
<dbReference type="PANTHER" id="PTHR15377:SF3">
    <property type="entry name" value="WW DOMAIN-CONTAINING PROTEIN"/>
    <property type="match status" value="1"/>
</dbReference>
<feature type="compositionally biased region" description="Acidic residues" evidence="2">
    <location>
        <begin position="224"/>
        <end position="238"/>
    </location>
</feature>
<feature type="compositionally biased region" description="Pro residues" evidence="2">
    <location>
        <begin position="7"/>
        <end position="28"/>
    </location>
</feature>
<feature type="compositionally biased region" description="Low complexity" evidence="2">
    <location>
        <begin position="29"/>
        <end position="38"/>
    </location>
</feature>